<sequence>MTARKPLTKEQKARRRATRRAARLNWSDERRAREFERQARFFLMIATRAQGAGQGQEAARLATVAQRKVTNWRMAQACARINALAVHPWAGVAS</sequence>
<proteinExistence type="predicted"/>
<protein>
    <submittedName>
        <fullName evidence="3">Uncharacterized protein</fullName>
    </submittedName>
</protein>
<organism evidence="3 4">
    <name type="scientific">Caulobacter phage Ccr32</name>
    <dbReference type="NCBI Taxonomy" id="1959738"/>
    <lineage>
        <taxon>Viruses</taxon>
        <taxon>Duplodnaviria</taxon>
        <taxon>Heunggongvirae</taxon>
        <taxon>Uroviricota</taxon>
        <taxon>Caudoviricetes</taxon>
        <taxon>Jeanschmidtviridae</taxon>
        <taxon>Shapirovirus</taxon>
        <taxon>Shapirovirus cbk</taxon>
    </lineage>
</organism>
<reference evidence="3" key="2">
    <citation type="journal article" date="2017" name="Curr. Microbiol.">
        <title>Genomic diversity of type B3 bacteriophages of Caulobacter crescentus.</title>
        <authorList>
            <person name="Ash K.T."/>
            <person name="Drake K.M."/>
            <person name="Gibbs W.S."/>
            <person name="Ely B."/>
        </authorList>
    </citation>
    <scope>NUCLEOTIDE SEQUENCE</scope>
</reference>
<gene>
    <name evidence="2" type="ORF">Ccr32_gp013</name>
    <name evidence="3" type="ORF">Ccr32_gp325</name>
</gene>
<dbReference type="EMBL" id="KY555146">
    <property type="protein sequence ID" value="ARB15243.1"/>
    <property type="molecule type" value="Genomic_DNA"/>
</dbReference>
<evidence type="ECO:0000313" key="2">
    <source>
        <dbReference type="EMBL" id="ARB14932.1"/>
    </source>
</evidence>
<feature type="compositionally biased region" description="Basic residues" evidence="1">
    <location>
        <begin position="12"/>
        <end position="21"/>
    </location>
</feature>
<dbReference type="EMBL" id="KY555146">
    <property type="protein sequence ID" value="ARB14932.1"/>
    <property type="molecule type" value="Genomic_DNA"/>
</dbReference>
<name>A0A1V0EE96_9CAUD</name>
<dbReference type="Proteomes" id="UP000222485">
    <property type="component" value="Genome"/>
</dbReference>
<evidence type="ECO:0000313" key="4">
    <source>
        <dbReference type="Proteomes" id="UP000222485"/>
    </source>
</evidence>
<reference evidence="4" key="1">
    <citation type="journal article" date="2017" name="Curr. Microbiol.">
        <title>Genomic Diversity of Type B3 Bacteriophages of Caulobacter crescentus.</title>
        <authorList>
            <person name="Ash K.T."/>
            <person name="Drake K.M."/>
            <person name="Gibbs W.S."/>
            <person name="Ely B."/>
        </authorList>
    </citation>
    <scope>NUCLEOTIDE SEQUENCE [LARGE SCALE GENOMIC DNA]</scope>
</reference>
<feature type="region of interest" description="Disordered" evidence="1">
    <location>
        <begin position="1"/>
        <end position="21"/>
    </location>
</feature>
<accession>A0A1V0EE96</accession>
<evidence type="ECO:0000256" key="1">
    <source>
        <dbReference type="SAM" id="MobiDB-lite"/>
    </source>
</evidence>
<evidence type="ECO:0000313" key="3">
    <source>
        <dbReference type="EMBL" id="ARB15243.1"/>
    </source>
</evidence>